<name>A0A0W7WHT0_9RHOB</name>
<sequence>MSYDRHALMTDPARPSAELWRLGLGLIVALAVMFGLARGIVAMLRTLLDPDRYLEIVAQLDRADTPLGLLGLLVLMGAMGAGTVVAAEMIHKRSAASLIGPPGLALRQFARVALALLLLNGAVALLPPWPLSQATEPGLDPRLWLALLPLTLLGLAIQTGSEELLFRGYLQSQLAARVAHPAVWIGLPSAAFALGHYAPGTYGDNALTIAAWSFGFGVAAADLTARAGTLGPAVALHMVNNFIAMALVSLQGDMSGLALYRFAFGPEDAAAVAALLPADLAMIGLSWLAARVALRR</sequence>
<keyword evidence="3" id="KW-0378">Hydrolase</keyword>
<feature type="transmembrane region" description="Helical" evidence="1">
    <location>
        <begin position="21"/>
        <end position="47"/>
    </location>
</feature>
<protein>
    <submittedName>
        <fullName evidence="3">CAAX protease</fullName>
    </submittedName>
</protein>
<evidence type="ECO:0000313" key="3">
    <source>
        <dbReference type="EMBL" id="KUF10145.1"/>
    </source>
</evidence>
<dbReference type="Pfam" id="PF02517">
    <property type="entry name" value="Rce1-like"/>
    <property type="match status" value="1"/>
</dbReference>
<organism evidence="3 4">
    <name type="scientific">Pseudoponticoccus marisrubri</name>
    <dbReference type="NCBI Taxonomy" id="1685382"/>
    <lineage>
        <taxon>Bacteria</taxon>
        <taxon>Pseudomonadati</taxon>
        <taxon>Pseudomonadota</taxon>
        <taxon>Alphaproteobacteria</taxon>
        <taxon>Rhodobacterales</taxon>
        <taxon>Roseobacteraceae</taxon>
        <taxon>Pseudoponticoccus</taxon>
    </lineage>
</organism>
<dbReference type="AlphaFoldDB" id="A0A0W7WHT0"/>
<keyword evidence="1" id="KW-0812">Transmembrane</keyword>
<evidence type="ECO:0000256" key="1">
    <source>
        <dbReference type="SAM" id="Phobius"/>
    </source>
</evidence>
<feature type="transmembrane region" description="Helical" evidence="1">
    <location>
        <begin position="205"/>
        <end position="223"/>
    </location>
</feature>
<feature type="transmembrane region" description="Helical" evidence="1">
    <location>
        <begin position="143"/>
        <end position="166"/>
    </location>
</feature>
<dbReference type="STRING" id="1685382.AVJ23_13930"/>
<feature type="transmembrane region" description="Helical" evidence="1">
    <location>
        <begin position="270"/>
        <end position="290"/>
    </location>
</feature>
<keyword evidence="4" id="KW-1185">Reference proteome</keyword>
<dbReference type="RefSeq" id="WP_058862816.1">
    <property type="nucleotide sequence ID" value="NZ_LPXO01000008.1"/>
</dbReference>
<proteinExistence type="predicted"/>
<evidence type="ECO:0000259" key="2">
    <source>
        <dbReference type="Pfam" id="PF02517"/>
    </source>
</evidence>
<comment type="caution">
    <text evidence="3">The sequence shown here is derived from an EMBL/GenBank/DDBJ whole genome shotgun (WGS) entry which is preliminary data.</text>
</comment>
<keyword evidence="3" id="KW-0645">Protease</keyword>
<dbReference type="Proteomes" id="UP000054396">
    <property type="component" value="Unassembled WGS sequence"/>
</dbReference>
<evidence type="ECO:0000313" key="4">
    <source>
        <dbReference type="Proteomes" id="UP000054396"/>
    </source>
</evidence>
<dbReference type="GO" id="GO:0004175">
    <property type="term" value="F:endopeptidase activity"/>
    <property type="evidence" value="ECO:0007669"/>
    <property type="project" value="UniProtKB-ARBA"/>
</dbReference>
<gene>
    <name evidence="3" type="ORF">AVJ23_13930</name>
</gene>
<dbReference type="GO" id="GO:0080120">
    <property type="term" value="P:CAAX-box protein maturation"/>
    <property type="evidence" value="ECO:0007669"/>
    <property type="project" value="UniProtKB-ARBA"/>
</dbReference>
<dbReference type="OrthoDB" id="7171777at2"/>
<dbReference type="EMBL" id="LPXO01000008">
    <property type="protein sequence ID" value="KUF10145.1"/>
    <property type="molecule type" value="Genomic_DNA"/>
</dbReference>
<keyword evidence="1" id="KW-0472">Membrane</keyword>
<feature type="transmembrane region" description="Helical" evidence="1">
    <location>
        <begin position="230"/>
        <end position="250"/>
    </location>
</feature>
<feature type="transmembrane region" description="Helical" evidence="1">
    <location>
        <begin position="67"/>
        <end position="87"/>
    </location>
</feature>
<keyword evidence="1" id="KW-1133">Transmembrane helix</keyword>
<accession>A0A0W7WHT0</accession>
<dbReference type="GO" id="GO:0006508">
    <property type="term" value="P:proteolysis"/>
    <property type="evidence" value="ECO:0007669"/>
    <property type="project" value="UniProtKB-KW"/>
</dbReference>
<feature type="transmembrane region" description="Helical" evidence="1">
    <location>
        <begin position="108"/>
        <end position="131"/>
    </location>
</feature>
<dbReference type="InterPro" id="IPR003675">
    <property type="entry name" value="Rce1/LyrA-like_dom"/>
</dbReference>
<reference evidence="3 4" key="1">
    <citation type="submission" date="2015-12" db="EMBL/GenBank/DDBJ databases">
        <authorList>
            <person name="Shamseldin A."/>
            <person name="Moawad H."/>
            <person name="Abd El-Rahim W.M."/>
            <person name="Sadowsky M.J."/>
        </authorList>
    </citation>
    <scope>NUCLEOTIDE SEQUENCE [LARGE SCALE GENOMIC DNA]</scope>
    <source>
        <strain evidence="3 4">SJ5A-1</strain>
    </source>
</reference>
<feature type="domain" description="CAAX prenyl protease 2/Lysostaphin resistance protein A-like" evidence="2">
    <location>
        <begin position="147"/>
        <end position="243"/>
    </location>
</feature>